<dbReference type="PANTHER" id="PTHR43464">
    <property type="entry name" value="METHYLTRANSFERASE"/>
    <property type="match status" value="1"/>
</dbReference>
<comment type="caution">
    <text evidence="6">The sequence shown here is derived from an EMBL/GenBank/DDBJ whole genome shotgun (WGS) entry which is preliminary data.</text>
</comment>
<keyword evidence="1 6" id="KW-0489">Methyltransferase</keyword>
<dbReference type="InterPro" id="IPR016718">
    <property type="entry name" value="rRNA_m1G-MeTrfase_A_prd"/>
</dbReference>
<evidence type="ECO:0000259" key="5">
    <source>
        <dbReference type="Pfam" id="PF21302"/>
    </source>
</evidence>
<dbReference type="Pfam" id="PF21302">
    <property type="entry name" value="Zn_ribbon_RlmA"/>
    <property type="match status" value="1"/>
</dbReference>
<dbReference type="RefSeq" id="WP_353388643.1">
    <property type="nucleotide sequence ID" value="NZ_BAABWD010000002.1"/>
</dbReference>
<evidence type="ECO:0000256" key="3">
    <source>
        <dbReference type="ARBA" id="ARBA00022691"/>
    </source>
</evidence>
<dbReference type="Proteomes" id="UP001486808">
    <property type="component" value="Unassembled WGS sequence"/>
</dbReference>
<sequence>MIELICPHCREPLTADDRHWSCANGHSYDQARQGYLNLLLVQHKNSKQPGDTPQMLAHRQAFLDAGHYQPVSDAINAQLAESAPARVLDMGCGEGYYSARLAAALPQARLAGLDISKDAILKACRRSKTIQWLVASSARLPVADQSLDAALCVFSPWSPEECVRTLRPGGRVLIVGPHADHLLALREKLYDTVHPTPELIKSLPEQLRIVSQTTLRYALQVPADQLNHLIGMTPHGFRSQPERQQAICASGIEGLEVAMQMVLLERL</sequence>
<keyword evidence="2" id="KW-0808">Transferase</keyword>
<evidence type="ECO:0000256" key="2">
    <source>
        <dbReference type="ARBA" id="ARBA00022679"/>
    </source>
</evidence>
<proteinExistence type="predicted"/>
<dbReference type="Gene3D" id="3.40.50.150">
    <property type="entry name" value="Vaccinia Virus protein VP39"/>
    <property type="match status" value="1"/>
</dbReference>
<name>A0ABP9ZR76_9GAMM</name>
<dbReference type="EMBL" id="BAABWD010000002">
    <property type="protein sequence ID" value="GAA6131968.1"/>
    <property type="molecule type" value="Genomic_DNA"/>
</dbReference>
<dbReference type="GO" id="GO:0008168">
    <property type="term" value="F:methyltransferase activity"/>
    <property type="evidence" value="ECO:0007669"/>
    <property type="project" value="UniProtKB-KW"/>
</dbReference>
<dbReference type="PIRSF" id="PIRSF018249">
    <property type="entry name" value="MyrA_prd"/>
    <property type="match status" value="1"/>
</dbReference>
<feature type="domain" description="23S rRNA (guanine(745)-N(1))-methyltransferase N-terminal" evidence="5">
    <location>
        <begin position="5"/>
        <end position="47"/>
    </location>
</feature>
<dbReference type="PANTHER" id="PTHR43464:SF19">
    <property type="entry name" value="UBIQUINONE BIOSYNTHESIS O-METHYLTRANSFERASE, MITOCHONDRIAL"/>
    <property type="match status" value="1"/>
</dbReference>
<feature type="domain" description="Methyltransferase" evidence="4">
    <location>
        <begin position="87"/>
        <end position="170"/>
    </location>
</feature>
<dbReference type="GO" id="GO:0032259">
    <property type="term" value="P:methylation"/>
    <property type="evidence" value="ECO:0007669"/>
    <property type="project" value="UniProtKB-KW"/>
</dbReference>
<evidence type="ECO:0000256" key="1">
    <source>
        <dbReference type="ARBA" id="ARBA00022603"/>
    </source>
</evidence>
<dbReference type="InterPro" id="IPR029063">
    <property type="entry name" value="SAM-dependent_MTases_sf"/>
</dbReference>
<dbReference type="InterPro" id="IPR041698">
    <property type="entry name" value="Methyltransf_25"/>
</dbReference>
<organism evidence="6 7">
    <name type="scientific">Halopseudomonas sabulinigri</name>
    <dbReference type="NCBI Taxonomy" id="472181"/>
    <lineage>
        <taxon>Bacteria</taxon>
        <taxon>Pseudomonadati</taxon>
        <taxon>Pseudomonadota</taxon>
        <taxon>Gammaproteobacteria</taxon>
        <taxon>Pseudomonadales</taxon>
        <taxon>Pseudomonadaceae</taxon>
        <taxon>Halopseudomonas</taxon>
    </lineage>
</organism>
<dbReference type="SUPFAM" id="SSF53335">
    <property type="entry name" value="S-adenosyl-L-methionine-dependent methyltransferases"/>
    <property type="match status" value="1"/>
</dbReference>
<dbReference type="CDD" id="cd02440">
    <property type="entry name" value="AdoMet_MTases"/>
    <property type="match status" value="1"/>
</dbReference>
<dbReference type="Pfam" id="PF13649">
    <property type="entry name" value="Methyltransf_25"/>
    <property type="match status" value="1"/>
</dbReference>
<evidence type="ECO:0000313" key="7">
    <source>
        <dbReference type="Proteomes" id="UP001486808"/>
    </source>
</evidence>
<evidence type="ECO:0000313" key="6">
    <source>
        <dbReference type="EMBL" id="GAA6131968.1"/>
    </source>
</evidence>
<protein>
    <submittedName>
        <fullName evidence="6">Methyltransferase domain-containing protein</fullName>
    </submittedName>
</protein>
<accession>A0ABP9ZR76</accession>
<keyword evidence="3" id="KW-0949">S-adenosyl-L-methionine</keyword>
<keyword evidence="7" id="KW-1185">Reference proteome</keyword>
<gene>
    <name evidence="6" type="ORF">NBRC116187_23280</name>
</gene>
<dbReference type="InterPro" id="IPR048647">
    <property type="entry name" value="RlmA_N"/>
</dbReference>
<reference evidence="6 7" key="1">
    <citation type="submission" date="2024-04" db="EMBL/GenBank/DDBJ databases">
        <title>Draft genome sequence of Halopseudomonas sabulinigri NBRC 116187.</title>
        <authorList>
            <person name="Miyakawa T."/>
            <person name="Kusuya Y."/>
            <person name="Miura T."/>
        </authorList>
    </citation>
    <scope>NUCLEOTIDE SEQUENCE [LARGE SCALE GENOMIC DNA]</scope>
    <source>
        <strain evidence="6 7">4NH20-0042</strain>
    </source>
</reference>
<evidence type="ECO:0000259" key="4">
    <source>
        <dbReference type="Pfam" id="PF13649"/>
    </source>
</evidence>